<reference evidence="2 3" key="1">
    <citation type="journal article" date="2015" name="Nat. Commun.">
        <title>Lucilia cuprina genome unlocks parasitic fly biology to underpin future interventions.</title>
        <authorList>
            <person name="Anstead C.A."/>
            <person name="Korhonen P.K."/>
            <person name="Young N.D."/>
            <person name="Hall R.S."/>
            <person name="Jex A.R."/>
            <person name="Murali S.C."/>
            <person name="Hughes D.S."/>
            <person name="Lee S.F."/>
            <person name="Perry T."/>
            <person name="Stroehlein A.J."/>
            <person name="Ansell B.R."/>
            <person name="Breugelmans B."/>
            <person name="Hofmann A."/>
            <person name="Qu J."/>
            <person name="Dugan S."/>
            <person name="Lee S.L."/>
            <person name="Chao H."/>
            <person name="Dinh H."/>
            <person name="Han Y."/>
            <person name="Doddapaneni H.V."/>
            <person name="Worley K.C."/>
            <person name="Muzny D.M."/>
            <person name="Ioannidis P."/>
            <person name="Waterhouse R.M."/>
            <person name="Zdobnov E.M."/>
            <person name="James P.J."/>
            <person name="Bagnall N.H."/>
            <person name="Kotze A.C."/>
            <person name="Gibbs R.A."/>
            <person name="Richards S."/>
            <person name="Batterham P."/>
            <person name="Gasser R.B."/>
        </authorList>
    </citation>
    <scope>NUCLEOTIDE SEQUENCE [LARGE SCALE GENOMIC DNA]</scope>
    <source>
        <strain evidence="2 3">LS</strain>
        <tissue evidence="2">Full body</tissue>
    </source>
</reference>
<accession>A0A0L0C731</accession>
<evidence type="ECO:0000256" key="1">
    <source>
        <dbReference type="SAM" id="MobiDB-lite"/>
    </source>
</evidence>
<dbReference type="AlphaFoldDB" id="A0A0L0C731"/>
<feature type="non-terminal residue" evidence="2">
    <location>
        <position position="1"/>
    </location>
</feature>
<comment type="caution">
    <text evidence="2">The sequence shown here is derived from an EMBL/GenBank/DDBJ whole genome shotgun (WGS) entry which is preliminary data.</text>
</comment>
<organism evidence="2 3">
    <name type="scientific">Lucilia cuprina</name>
    <name type="common">Green bottle fly</name>
    <name type="synonym">Australian sheep blowfly</name>
    <dbReference type="NCBI Taxonomy" id="7375"/>
    <lineage>
        <taxon>Eukaryota</taxon>
        <taxon>Metazoa</taxon>
        <taxon>Ecdysozoa</taxon>
        <taxon>Arthropoda</taxon>
        <taxon>Hexapoda</taxon>
        <taxon>Insecta</taxon>
        <taxon>Pterygota</taxon>
        <taxon>Neoptera</taxon>
        <taxon>Endopterygota</taxon>
        <taxon>Diptera</taxon>
        <taxon>Brachycera</taxon>
        <taxon>Muscomorpha</taxon>
        <taxon>Oestroidea</taxon>
        <taxon>Calliphoridae</taxon>
        <taxon>Luciliinae</taxon>
        <taxon>Lucilia</taxon>
    </lineage>
</organism>
<protein>
    <submittedName>
        <fullName evidence="2">Uncharacterized protein</fullName>
    </submittedName>
</protein>
<feature type="compositionally biased region" description="Polar residues" evidence="1">
    <location>
        <begin position="1"/>
        <end position="14"/>
    </location>
</feature>
<evidence type="ECO:0000313" key="3">
    <source>
        <dbReference type="Proteomes" id="UP000037069"/>
    </source>
</evidence>
<gene>
    <name evidence="2" type="ORF">FF38_04448</name>
</gene>
<dbReference type="EMBL" id="JRES01000826">
    <property type="protein sequence ID" value="KNC28052.1"/>
    <property type="molecule type" value="Genomic_DNA"/>
</dbReference>
<dbReference type="Proteomes" id="UP000037069">
    <property type="component" value="Unassembled WGS sequence"/>
</dbReference>
<evidence type="ECO:0000313" key="2">
    <source>
        <dbReference type="EMBL" id="KNC28052.1"/>
    </source>
</evidence>
<name>A0A0L0C731_LUCCU</name>
<proteinExistence type="predicted"/>
<sequence length="81" mass="8851">SYGNSVGRCSSGFRSSVFCPGSGNSGTVRPSCRSGSKPYWSKPCCTCAPQEWWCEAADKNPSLESSRGGNKIVLYFFSCYW</sequence>
<feature type="region of interest" description="Disordered" evidence="1">
    <location>
        <begin position="1"/>
        <end position="38"/>
    </location>
</feature>
<keyword evidence="3" id="KW-1185">Reference proteome</keyword>